<proteinExistence type="inferred from homology"/>
<feature type="domain" description="AAA+ ATPase" evidence="4">
    <location>
        <begin position="218"/>
        <end position="403"/>
    </location>
</feature>
<dbReference type="InterPro" id="IPR000523">
    <property type="entry name" value="Mg_chelatse_chII-like_cat_dom"/>
</dbReference>
<dbReference type="InterPro" id="IPR025158">
    <property type="entry name" value="Mg_chelat-rel_C"/>
</dbReference>
<comment type="caution">
    <text evidence="5">The sequence shown here is derived from an EMBL/GenBank/DDBJ whole genome shotgun (WGS) entry which is preliminary data.</text>
</comment>
<dbReference type="SUPFAM" id="SSF52540">
    <property type="entry name" value="P-loop containing nucleoside triphosphate hydrolases"/>
    <property type="match status" value="1"/>
</dbReference>
<dbReference type="InterPro" id="IPR020568">
    <property type="entry name" value="Ribosomal_Su5_D2-typ_SF"/>
</dbReference>
<evidence type="ECO:0000259" key="4">
    <source>
        <dbReference type="SMART" id="SM00382"/>
    </source>
</evidence>
<dbReference type="Pfam" id="PF13541">
    <property type="entry name" value="ChlI"/>
    <property type="match status" value="1"/>
</dbReference>
<dbReference type="GO" id="GO:0005524">
    <property type="term" value="F:ATP binding"/>
    <property type="evidence" value="ECO:0007669"/>
    <property type="project" value="UniProtKB-KW"/>
</dbReference>
<gene>
    <name evidence="5" type="ORF">FYJ59_02115</name>
</gene>
<dbReference type="Gene3D" id="3.40.50.300">
    <property type="entry name" value="P-loop containing nucleotide triphosphate hydrolases"/>
    <property type="match status" value="1"/>
</dbReference>
<dbReference type="PRINTS" id="PR01657">
    <property type="entry name" value="MCMFAMILY"/>
</dbReference>
<organism evidence="5 6">
    <name type="scientific">Waltera intestinalis</name>
    <dbReference type="NCBI Taxonomy" id="2606635"/>
    <lineage>
        <taxon>Bacteria</taxon>
        <taxon>Bacillati</taxon>
        <taxon>Bacillota</taxon>
        <taxon>Clostridia</taxon>
        <taxon>Lachnospirales</taxon>
        <taxon>Lachnospiraceae</taxon>
        <taxon>Waltera</taxon>
    </lineage>
</organism>
<evidence type="ECO:0000256" key="2">
    <source>
        <dbReference type="ARBA" id="ARBA00022741"/>
    </source>
</evidence>
<dbReference type="Pfam" id="PF01078">
    <property type="entry name" value="Mg_chelatase"/>
    <property type="match status" value="1"/>
</dbReference>
<dbReference type="PANTHER" id="PTHR32039">
    <property type="entry name" value="MAGNESIUM-CHELATASE SUBUNIT CHLI"/>
    <property type="match status" value="1"/>
</dbReference>
<accession>A0A6L5YFJ4</accession>
<dbReference type="GO" id="GO:0003677">
    <property type="term" value="F:DNA binding"/>
    <property type="evidence" value="ECO:0007669"/>
    <property type="project" value="InterPro"/>
</dbReference>
<comment type="similarity">
    <text evidence="1">Belongs to the Mg-chelatase subunits D/I family. ComM subfamily.</text>
</comment>
<dbReference type="Pfam" id="PF13335">
    <property type="entry name" value="Mg_chelatase_C"/>
    <property type="match status" value="1"/>
</dbReference>
<keyword evidence="3" id="KW-0067">ATP-binding</keyword>
<dbReference type="PANTHER" id="PTHR32039:SF7">
    <property type="entry name" value="COMPETENCE PROTEIN COMM"/>
    <property type="match status" value="1"/>
</dbReference>
<dbReference type="AlphaFoldDB" id="A0A6L5YFJ4"/>
<dbReference type="SMART" id="SM00382">
    <property type="entry name" value="AAA"/>
    <property type="match status" value="1"/>
</dbReference>
<dbReference type="NCBIfam" id="TIGR00368">
    <property type="entry name" value="YifB family Mg chelatase-like AAA ATPase"/>
    <property type="match status" value="1"/>
</dbReference>
<dbReference type="InterPro" id="IPR014721">
    <property type="entry name" value="Ribsml_uS5_D2-typ_fold_subgr"/>
</dbReference>
<evidence type="ECO:0000256" key="1">
    <source>
        <dbReference type="ARBA" id="ARBA00006354"/>
    </source>
</evidence>
<sequence>MFSTIDSGAVCGLQAYLVRVEVDLAGGLPSFQMVGSLGSEVRESRERVCVAMKNSGFQIPPCHITVNLAPAGRRKDGTAFDLPIAVGLLKDMELLTEEAVRDTLFLGELGLNGEIKRVKGVLPIVREAADKGIGRVIVPRENALEAAVIPGITVWGVGELGELIMALLHPDAENEKIYKPRIRAEELLQKKKADRRGDFKEVSGQESARRGAMIAAAGFHNLLMMGPPGVGKSMIAGRIPGILPPLTLEESLEVTSIYSVAGLLTPEQALITERPFYAPHHTVTAAALIGGGNAYPRPGMVSLAHRGVLFLDELPEFQRTVLDSMRQPLEERRVQIARASGVVTFPSDFMLVAAMNPCPCGYYPDRNKCRCTQPQIEKYLGKVSGPLLDRIDLCVELQPVDILHLQTKITGESSEQMRERIERARKMQEKRYAGTEYRFNGDVSSADVDHYCSLGETEKNVMEQLYHALELSARAYHRILKTARTIADLEEQENIAKEHLLEAACYRPSGEYWG</sequence>
<evidence type="ECO:0000256" key="3">
    <source>
        <dbReference type="ARBA" id="ARBA00022840"/>
    </source>
</evidence>
<dbReference type="InterPro" id="IPR003593">
    <property type="entry name" value="AAA+_ATPase"/>
</dbReference>
<keyword evidence="2" id="KW-0547">Nucleotide-binding</keyword>
<dbReference type="Proteomes" id="UP000476055">
    <property type="component" value="Unassembled WGS sequence"/>
</dbReference>
<name>A0A6L5YFJ4_9FIRM</name>
<evidence type="ECO:0000313" key="6">
    <source>
        <dbReference type="Proteomes" id="UP000476055"/>
    </source>
</evidence>
<dbReference type="RefSeq" id="WP_154495080.1">
    <property type="nucleotide sequence ID" value="NZ_VUMU01000002.1"/>
</dbReference>
<protein>
    <submittedName>
        <fullName evidence="5">YifB family Mg chelatase-like AAA ATPase</fullName>
    </submittedName>
</protein>
<dbReference type="InterPro" id="IPR045006">
    <property type="entry name" value="CHLI-like"/>
</dbReference>
<keyword evidence="6" id="KW-1185">Reference proteome</keyword>
<dbReference type="SUPFAM" id="SSF54211">
    <property type="entry name" value="Ribosomal protein S5 domain 2-like"/>
    <property type="match status" value="1"/>
</dbReference>
<evidence type="ECO:0000313" key="5">
    <source>
        <dbReference type="EMBL" id="MST57054.1"/>
    </source>
</evidence>
<dbReference type="InterPro" id="IPR027417">
    <property type="entry name" value="P-loop_NTPase"/>
</dbReference>
<dbReference type="EMBL" id="VUMU01000002">
    <property type="protein sequence ID" value="MST57054.1"/>
    <property type="molecule type" value="Genomic_DNA"/>
</dbReference>
<dbReference type="Gene3D" id="3.30.230.10">
    <property type="match status" value="1"/>
</dbReference>
<reference evidence="5 6" key="1">
    <citation type="submission" date="2019-08" db="EMBL/GenBank/DDBJ databases">
        <title>In-depth cultivation of the pig gut microbiome towards novel bacterial diversity and tailored functional studies.</title>
        <authorList>
            <person name="Wylensek D."/>
            <person name="Hitch T.C.A."/>
            <person name="Clavel T."/>
        </authorList>
    </citation>
    <scope>NUCLEOTIDE SEQUENCE [LARGE SCALE GENOMIC DNA]</scope>
    <source>
        <strain evidence="5 6">WCA3-601-WT-6H</strain>
    </source>
</reference>
<dbReference type="InterPro" id="IPR004482">
    <property type="entry name" value="Mg_chelat-rel"/>
</dbReference>
<dbReference type="InterPro" id="IPR001208">
    <property type="entry name" value="MCM_dom"/>
</dbReference>